<evidence type="ECO:0000313" key="2">
    <source>
        <dbReference type="Proteomes" id="UP000008076"/>
    </source>
</evidence>
<dbReference type="GeneID" id="5881556"/>
<dbReference type="PANTHER" id="PTHR45661">
    <property type="entry name" value="SURFACE ANTIGEN"/>
    <property type="match status" value="1"/>
</dbReference>
<keyword evidence="2" id="KW-1185">Reference proteome</keyword>
<protein>
    <recommendedName>
        <fullName evidence="3">Leucine rich repeat containing protein BspA family protein</fullName>
    </recommendedName>
</protein>
<dbReference type="SUPFAM" id="SSF52058">
    <property type="entry name" value="L domain-like"/>
    <property type="match status" value="1"/>
</dbReference>
<reference evidence="2" key="1">
    <citation type="submission" date="2007-12" db="EMBL/GenBank/DDBJ databases">
        <title>Annotation of Entamoeba dispar SAW760.</title>
        <authorList>
            <person name="Lorenzi H."/>
            <person name="Inman J."/>
            <person name="Schobel S."/>
            <person name="Amedeo P."/>
            <person name="Caler E."/>
        </authorList>
    </citation>
    <scope>NUCLEOTIDE SEQUENCE [LARGE SCALE GENOMIC DNA]</scope>
    <source>
        <strain evidence="2">ATCC PRA-260 / SAW760</strain>
    </source>
</reference>
<dbReference type="Gene3D" id="3.80.10.10">
    <property type="entry name" value="Ribonuclease Inhibitor"/>
    <property type="match status" value="2"/>
</dbReference>
<dbReference type="AlphaFoldDB" id="B0EE48"/>
<proteinExistence type="predicted"/>
<dbReference type="VEuPathDB" id="AmoebaDB:EDI_319150"/>
<evidence type="ECO:0000313" key="1">
    <source>
        <dbReference type="EMBL" id="EDR27198.1"/>
    </source>
</evidence>
<dbReference type="Proteomes" id="UP000008076">
    <property type="component" value="Unassembled WGS sequence"/>
</dbReference>
<dbReference type="Pfam" id="PF13306">
    <property type="entry name" value="LRR_5"/>
    <property type="match status" value="1"/>
</dbReference>
<dbReference type="RefSeq" id="XP_001736556.1">
    <property type="nucleotide sequence ID" value="XM_001736504.1"/>
</dbReference>
<name>B0EE48_ENTDS</name>
<dbReference type="KEGG" id="edi:EDI_319150"/>
<gene>
    <name evidence="1" type="ORF">EDI_319150</name>
</gene>
<sequence length="331" mass="38379">MKLGYNEIMIVSKYFNDIKDFINLEIGVKRFQGNMERFHFNPIPLDKYSKKLFHNIEIFHIYNKKDKIYNNRRIIKKVIWYKVSYSTYLQEKEQGNECKKIEYTEEDRKSYGNTIPSEVKSLGDYCFGYYNELTTIDIPTTINKLEGECFIGCTSLKSINIPTTITKIRYDCFLGCQSLTSMNMDNLQFVSEERIFMNEPVLISIETPNNLQIINGKNIFKKDINEFIIPSSINKLGYRCFNGCLSLTTINIPTTINEIAYKCFNGCSSLKTINIPTSVSKLGNDCFSFCSSLTTINIPTTITSFGNGCFYRCRCEKELKKNERIPIDCFK</sequence>
<dbReference type="InterPro" id="IPR026906">
    <property type="entry name" value="LRR_5"/>
</dbReference>
<organism evidence="2">
    <name type="scientific">Entamoeba dispar (strain ATCC PRA-260 / SAW760)</name>
    <dbReference type="NCBI Taxonomy" id="370354"/>
    <lineage>
        <taxon>Eukaryota</taxon>
        <taxon>Amoebozoa</taxon>
        <taxon>Evosea</taxon>
        <taxon>Archamoebae</taxon>
        <taxon>Mastigamoebida</taxon>
        <taxon>Entamoebidae</taxon>
        <taxon>Entamoeba</taxon>
    </lineage>
</organism>
<dbReference type="PANTHER" id="PTHR45661:SF3">
    <property type="entry name" value="IG-LIKE DOMAIN-CONTAINING PROTEIN"/>
    <property type="match status" value="1"/>
</dbReference>
<dbReference type="EMBL" id="DS548915">
    <property type="protein sequence ID" value="EDR27198.1"/>
    <property type="molecule type" value="Genomic_DNA"/>
</dbReference>
<dbReference type="InterPro" id="IPR053139">
    <property type="entry name" value="Surface_bspA-like"/>
</dbReference>
<dbReference type="InterPro" id="IPR032675">
    <property type="entry name" value="LRR_dom_sf"/>
</dbReference>
<accession>B0EE48</accession>
<evidence type="ECO:0008006" key="3">
    <source>
        <dbReference type="Google" id="ProtNLM"/>
    </source>
</evidence>